<feature type="domain" description="BMC circularly permuted" evidence="3">
    <location>
        <begin position="8"/>
        <end position="110"/>
    </location>
</feature>
<dbReference type="InterPro" id="IPR009307">
    <property type="entry name" value="EutS/PduU/CutR"/>
</dbReference>
<sequence>MSEGTKERIIQEYVPGKQVTLAHVIAAPVPEMCEKLGISGKGAIGIMTITPGEGAIIAADITVKAANVELVYVDRFSGSLIFIGDVAEVEASLSAANDYLARVLGFAPAFLTKS</sequence>
<evidence type="ECO:0000259" key="3">
    <source>
        <dbReference type="PROSITE" id="PS51931"/>
    </source>
</evidence>
<name>A0A101FHL6_9THEO</name>
<comment type="subcellular location">
    <subcellularLocation>
        <location evidence="1">Bacterial microcompartment</location>
    </subcellularLocation>
</comment>
<organism evidence="4 5">
    <name type="scientific">Thermacetogenium phaeum</name>
    <dbReference type="NCBI Taxonomy" id="85874"/>
    <lineage>
        <taxon>Bacteria</taxon>
        <taxon>Bacillati</taxon>
        <taxon>Bacillota</taxon>
        <taxon>Clostridia</taxon>
        <taxon>Thermoanaerobacterales</taxon>
        <taxon>Thermoanaerobacteraceae</taxon>
        <taxon>Thermacetogenium</taxon>
    </lineage>
</organism>
<dbReference type="SUPFAM" id="SSF143414">
    <property type="entry name" value="CcmK-like"/>
    <property type="match status" value="1"/>
</dbReference>
<protein>
    <submittedName>
        <fullName evidence="4">Ethanolamine utilization protein EutS</fullName>
    </submittedName>
</protein>
<keyword evidence="2" id="KW-1283">Bacterial microcompartment</keyword>
<dbReference type="EMBL" id="LGFO01000007">
    <property type="protein sequence ID" value="KUK37152.1"/>
    <property type="molecule type" value="Genomic_DNA"/>
</dbReference>
<evidence type="ECO:0000256" key="1">
    <source>
        <dbReference type="ARBA" id="ARBA00024322"/>
    </source>
</evidence>
<dbReference type="Gene3D" id="3.30.70.1710">
    <property type="match status" value="1"/>
</dbReference>
<dbReference type="PANTHER" id="PTHR40449">
    <property type="entry name" value="ETHANOLAMINE UTILIZATION PROTEIN EUTS"/>
    <property type="match status" value="1"/>
</dbReference>
<dbReference type="InterPro" id="IPR000249">
    <property type="entry name" value="BMC_dom"/>
</dbReference>
<dbReference type="SMART" id="SM00877">
    <property type="entry name" value="BMC"/>
    <property type="match status" value="1"/>
</dbReference>
<proteinExistence type="predicted"/>
<dbReference type="PIRSF" id="PIRSF012296">
    <property type="entry name" value="EutS_PduU"/>
    <property type="match status" value="1"/>
</dbReference>
<dbReference type="NCBIfam" id="NF012012">
    <property type="entry name" value="PRK15468.1"/>
    <property type="match status" value="1"/>
</dbReference>
<evidence type="ECO:0000313" key="4">
    <source>
        <dbReference type="EMBL" id="KUK37152.1"/>
    </source>
</evidence>
<gene>
    <name evidence="4" type="ORF">XD66_0123</name>
</gene>
<dbReference type="GO" id="GO:0031469">
    <property type="term" value="C:bacterial microcompartment"/>
    <property type="evidence" value="ECO:0007669"/>
    <property type="project" value="UniProtKB-SubCell"/>
</dbReference>
<dbReference type="AlphaFoldDB" id="A0A101FHL6"/>
<dbReference type="CDD" id="cd07046">
    <property type="entry name" value="BMC_PduU-EutS"/>
    <property type="match status" value="1"/>
</dbReference>
<reference evidence="5" key="1">
    <citation type="journal article" date="2015" name="MBio">
        <title>Genome-Resolved Metagenomic Analysis Reveals Roles for Candidate Phyla and Other Microbial Community Members in Biogeochemical Transformations in Oil Reservoirs.</title>
        <authorList>
            <person name="Hu P."/>
            <person name="Tom L."/>
            <person name="Singh A."/>
            <person name="Thomas B.C."/>
            <person name="Baker B.J."/>
            <person name="Piceno Y.M."/>
            <person name="Andersen G.L."/>
            <person name="Banfield J.F."/>
        </authorList>
    </citation>
    <scope>NUCLEOTIDE SEQUENCE [LARGE SCALE GENOMIC DNA]</scope>
</reference>
<dbReference type="InterPro" id="IPR044870">
    <property type="entry name" value="BMC_CP"/>
</dbReference>
<accession>A0A101FHL6</accession>
<dbReference type="InterPro" id="IPR037233">
    <property type="entry name" value="CcmK-like_sf"/>
</dbReference>
<evidence type="ECO:0000313" key="5">
    <source>
        <dbReference type="Proteomes" id="UP000053326"/>
    </source>
</evidence>
<comment type="caution">
    <text evidence="4">The sequence shown here is derived from an EMBL/GenBank/DDBJ whole genome shotgun (WGS) entry which is preliminary data.</text>
</comment>
<dbReference type="Pfam" id="PF00936">
    <property type="entry name" value="BMC"/>
    <property type="match status" value="1"/>
</dbReference>
<dbReference type="PROSITE" id="PS51931">
    <property type="entry name" value="BMC_CP"/>
    <property type="match status" value="1"/>
</dbReference>
<dbReference type="Proteomes" id="UP000053326">
    <property type="component" value="Unassembled WGS sequence"/>
</dbReference>
<evidence type="ECO:0000256" key="2">
    <source>
        <dbReference type="ARBA" id="ARBA00024446"/>
    </source>
</evidence>
<dbReference type="PANTHER" id="PTHR40449:SF2">
    <property type="entry name" value="BACTERIAL MICROCOMPARTMENT SHELL PROTEIN EUTS"/>
    <property type="match status" value="1"/>
</dbReference>